<dbReference type="PANTHER" id="PTHR43072">
    <property type="entry name" value="N-ACETYLTRANSFERASE"/>
    <property type="match status" value="1"/>
</dbReference>
<dbReference type="STRING" id="77635.BISU_0546"/>
<dbReference type="SUPFAM" id="SSF55729">
    <property type="entry name" value="Acyl-CoA N-acyltransferases (Nat)"/>
    <property type="match status" value="1"/>
</dbReference>
<dbReference type="Proteomes" id="UP000029055">
    <property type="component" value="Unassembled WGS sequence"/>
</dbReference>
<dbReference type="EMBL" id="JGZR01000003">
    <property type="protein sequence ID" value="KFJ04539.1"/>
    <property type="molecule type" value="Genomic_DNA"/>
</dbReference>
<evidence type="ECO:0000256" key="2">
    <source>
        <dbReference type="ARBA" id="ARBA00023315"/>
    </source>
</evidence>
<dbReference type="PANTHER" id="PTHR43072:SF23">
    <property type="entry name" value="UPF0039 PROTEIN C11D3.02C"/>
    <property type="match status" value="1"/>
</dbReference>
<evidence type="ECO:0000259" key="4">
    <source>
        <dbReference type="PROSITE" id="PS51186"/>
    </source>
</evidence>
<feature type="domain" description="N-acetyltransferase" evidence="4">
    <location>
        <begin position="32"/>
        <end position="193"/>
    </location>
</feature>
<comment type="caution">
    <text evidence="5">The sequence shown here is derived from an EMBL/GenBank/DDBJ whole genome shotgun (WGS) entry which is preliminary data.</text>
</comment>
<protein>
    <submittedName>
        <fullName evidence="5">Phosphinothricin N-acetyltransferase</fullName>
        <ecNumber evidence="5">2.3.1.183</ecNumber>
    </submittedName>
</protein>
<dbReference type="EC" id="2.3.1.183" evidence="5"/>
<dbReference type="Pfam" id="PF13420">
    <property type="entry name" value="Acetyltransf_4"/>
    <property type="match status" value="1"/>
</dbReference>
<proteinExistence type="predicted"/>
<evidence type="ECO:0000256" key="1">
    <source>
        <dbReference type="ARBA" id="ARBA00022679"/>
    </source>
</evidence>
<dbReference type="InterPro" id="IPR000182">
    <property type="entry name" value="GNAT_dom"/>
</dbReference>
<accession>A0A087E9T8</accession>
<gene>
    <name evidence="5" type="ORF">BISU_0546</name>
</gene>
<keyword evidence="1 5" id="KW-0808">Transferase</keyword>
<evidence type="ECO:0000256" key="3">
    <source>
        <dbReference type="SAM" id="MobiDB-lite"/>
    </source>
</evidence>
<dbReference type="InterPro" id="IPR016181">
    <property type="entry name" value="Acyl_CoA_acyltransferase"/>
</dbReference>
<evidence type="ECO:0000313" key="5">
    <source>
        <dbReference type="EMBL" id="KFJ04539.1"/>
    </source>
</evidence>
<dbReference type="Gene3D" id="3.40.630.30">
    <property type="match status" value="1"/>
</dbReference>
<name>A0A087E9T8_9BIFI</name>
<keyword evidence="6" id="KW-1185">Reference proteome</keyword>
<dbReference type="AlphaFoldDB" id="A0A087E9T8"/>
<dbReference type="PROSITE" id="PS51186">
    <property type="entry name" value="GNAT"/>
    <property type="match status" value="1"/>
</dbReference>
<dbReference type="CDD" id="cd04301">
    <property type="entry name" value="NAT_SF"/>
    <property type="match status" value="1"/>
</dbReference>
<organism evidence="5 6">
    <name type="scientific">Bifidobacterium subtile</name>
    <dbReference type="NCBI Taxonomy" id="77635"/>
    <lineage>
        <taxon>Bacteria</taxon>
        <taxon>Bacillati</taxon>
        <taxon>Actinomycetota</taxon>
        <taxon>Actinomycetes</taxon>
        <taxon>Bifidobacteriales</taxon>
        <taxon>Bifidobacteriaceae</taxon>
        <taxon>Bifidobacterium</taxon>
    </lineage>
</organism>
<feature type="region of interest" description="Disordered" evidence="3">
    <location>
        <begin position="1"/>
        <end position="27"/>
    </location>
</feature>
<dbReference type="eggNOG" id="COG1247">
    <property type="taxonomic scope" value="Bacteria"/>
</dbReference>
<dbReference type="GO" id="GO:0102971">
    <property type="term" value="F:phosphinothricin N-acetyltransferase activity"/>
    <property type="evidence" value="ECO:0007669"/>
    <property type="project" value="UniProtKB-EC"/>
</dbReference>
<keyword evidence="2 5" id="KW-0012">Acyltransferase</keyword>
<sequence>MTAEAAKAAQERQPAEGHQTVQGQQTTKDSAFVIRDAADSDLQAITDIYNEAVIAGGSTADLEPRTLEQRREWVESHTPRTDYPVVVIEDESGRVAGFGSLSHFHPRKAYDGVVELSYYIASDAQHHGYGTAMVKWLLGAARQRSCRMATALIFADNAGSVALMRRFGFTRFGFLPQACYDGKRYIDMSYWYKEL</sequence>
<evidence type="ECO:0000313" key="6">
    <source>
        <dbReference type="Proteomes" id="UP000029055"/>
    </source>
</evidence>
<reference evidence="5 6" key="1">
    <citation type="submission" date="2014-03" db="EMBL/GenBank/DDBJ databases">
        <title>Genomics of Bifidobacteria.</title>
        <authorList>
            <person name="Ventura M."/>
            <person name="Milani C."/>
            <person name="Lugli G.A."/>
        </authorList>
    </citation>
    <scope>NUCLEOTIDE SEQUENCE [LARGE SCALE GENOMIC DNA]</scope>
    <source>
        <strain evidence="5 6">LMG 11597</strain>
    </source>
</reference>